<reference evidence="3" key="2">
    <citation type="submission" date="2010-07" db="EMBL/GenBank/DDBJ databases">
        <authorList>
            <consortium name="The Broad Institute Genome Sequencing Platform"/>
            <consortium name="Broad Institute Genome Sequencing Center for Infectious Disease"/>
            <person name="Ma L.-J."/>
            <person name="Dead R."/>
            <person name="Young S."/>
            <person name="Zeng Q."/>
            <person name="Koehrsen M."/>
            <person name="Alvarado L."/>
            <person name="Berlin A."/>
            <person name="Chapman S.B."/>
            <person name="Chen Z."/>
            <person name="Freedman E."/>
            <person name="Gellesch M."/>
            <person name="Goldberg J."/>
            <person name="Griggs A."/>
            <person name="Gujja S."/>
            <person name="Heilman E.R."/>
            <person name="Heiman D."/>
            <person name="Hepburn T."/>
            <person name="Howarth C."/>
            <person name="Jen D."/>
            <person name="Larson L."/>
            <person name="Mehta T."/>
            <person name="Neiman D."/>
            <person name="Pearson M."/>
            <person name="Roberts A."/>
            <person name="Saif S."/>
            <person name="Shea T."/>
            <person name="Shenoy N."/>
            <person name="Sisk P."/>
            <person name="Stolte C."/>
            <person name="Sykes S."/>
            <person name="Walk T."/>
            <person name="White J."/>
            <person name="Yandava C."/>
            <person name="Haas B."/>
            <person name="Nusbaum C."/>
            <person name="Birren B."/>
        </authorList>
    </citation>
    <scope>NUCLEOTIDE SEQUENCE</scope>
    <source>
        <strain evidence="3">R3-111a-1</strain>
    </source>
</reference>
<dbReference type="OrthoDB" id="2596908at2759"/>
<accession>J3NPC9</accession>
<dbReference type="HOGENOM" id="CLU_050091_0_0_1"/>
<dbReference type="Proteomes" id="UP000006039">
    <property type="component" value="Unassembled WGS sequence"/>
</dbReference>
<feature type="transmembrane region" description="Helical" evidence="1">
    <location>
        <begin position="277"/>
        <end position="302"/>
    </location>
</feature>
<dbReference type="EnsemblFungi" id="EJT78034">
    <property type="protein sequence ID" value="EJT78034"/>
    <property type="gene ID" value="GGTG_03137"/>
</dbReference>
<reference evidence="4" key="5">
    <citation type="submission" date="2018-04" db="UniProtKB">
        <authorList>
            <consortium name="EnsemblFungi"/>
        </authorList>
    </citation>
    <scope>IDENTIFICATION</scope>
    <source>
        <strain evidence="4">R3-111a-1</strain>
    </source>
</reference>
<dbReference type="AlphaFoldDB" id="J3NPC9"/>
<feature type="chain" id="PRO_5015094311" evidence="2">
    <location>
        <begin position="19"/>
        <end position="326"/>
    </location>
</feature>
<proteinExistence type="predicted"/>
<keyword evidence="1" id="KW-1133">Transmembrane helix</keyword>
<evidence type="ECO:0000313" key="5">
    <source>
        <dbReference type="Proteomes" id="UP000006039"/>
    </source>
</evidence>
<dbReference type="RefSeq" id="XP_009219179.1">
    <property type="nucleotide sequence ID" value="XM_009220915.1"/>
</dbReference>
<keyword evidence="1" id="KW-0812">Transmembrane</keyword>
<organism evidence="3">
    <name type="scientific">Gaeumannomyces tritici (strain R3-111a-1)</name>
    <name type="common">Wheat and barley take-all root rot fungus</name>
    <name type="synonym">Gaeumannomyces graminis var. tritici</name>
    <dbReference type="NCBI Taxonomy" id="644352"/>
    <lineage>
        <taxon>Eukaryota</taxon>
        <taxon>Fungi</taxon>
        <taxon>Dikarya</taxon>
        <taxon>Ascomycota</taxon>
        <taxon>Pezizomycotina</taxon>
        <taxon>Sordariomycetes</taxon>
        <taxon>Sordariomycetidae</taxon>
        <taxon>Magnaporthales</taxon>
        <taxon>Magnaporthaceae</taxon>
        <taxon>Gaeumannomyces</taxon>
    </lineage>
</organism>
<gene>
    <name evidence="4" type="primary">20343595</name>
    <name evidence="3" type="ORF">GGTG_03137</name>
</gene>
<dbReference type="GeneID" id="20343595"/>
<dbReference type="eggNOG" id="ENOG502S2FQ">
    <property type="taxonomic scope" value="Eukaryota"/>
</dbReference>
<evidence type="ECO:0000256" key="2">
    <source>
        <dbReference type="SAM" id="SignalP"/>
    </source>
</evidence>
<evidence type="ECO:0000256" key="1">
    <source>
        <dbReference type="SAM" id="Phobius"/>
    </source>
</evidence>
<reference evidence="3" key="3">
    <citation type="submission" date="2010-09" db="EMBL/GenBank/DDBJ databases">
        <title>Annotation of Gaeumannomyces graminis var. tritici R3-111a-1.</title>
        <authorList>
            <consortium name="The Broad Institute Genome Sequencing Platform"/>
            <person name="Ma L.-J."/>
            <person name="Dead R."/>
            <person name="Young S.K."/>
            <person name="Zeng Q."/>
            <person name="Gargeya S."/>
            <person name="Fitzgerald M."/>
            <person name="Haas B."/>
            <person name="Abouelleil A."/>
            <person name="Alvarado L."/>
            <person name="Arachchi H.M."/>
            <person name="Berlin A."/>
            <person name="Brown A."/>
            <person name="Chapman S.B."/>
            <person name="Chen Z."/>
            <person name="Dunbar C."/>
            <person name="Freedman E."/>
            <person name="Gearin G."/>
            <person name="Gellesch M."/>
            <person name="Goldberg J."/>
            <person name="Griggs A."/>
            <person name="Gujja S."/>
            <person name="Heiman D."/>
            <person name="Howarth C."/>
            <person name="Larson L."/>
            <person name="Lui A."/>
            <person name="MacDonald P.J.P."/>
            <person name="Mehta T."/>
            <person name="Montmayeur A."/>
            <person name="Murphy C."/>
            <person name="Neiman D."/>
            <person name="Pearson M."/>
            <person name="Priest M."/>
            <person name="Roberts A."/>
            <person name="Saif S."/>
            <person name="Shea T."/>
            <person name="Shenoy N."/>
            <person name="Sisk P."/>
            <person name="Stolte C."/>
            <person name="Sykes S."/>
            <person name="Yandava C."/>
            <person name="Wortman J."/>
            <person name="Nusbaum C."/>
            <person name="Birren B."/>
        </authorList>
    </citation>
    <scope>NUCLEOTIDE SEQUENCE</scope>
    <source>
        <strain evidence="3">R3-111a-1</strain>
    </source>
</reference>
<reference evidence="5" key="1">
    <citation type="submission" date="2010-07" db="EMBL/GenBank/DDBJ databases">
        <title>The genome sequence of Gaeumannomyces graminis var. tritici strain R3-111a-1.</title>
        <authorList>
            <consortium name="The Broad Institute Genome Sequencing Platform"/>
            <person name="Ma L.-J."/>
            <person name="Dead R."/>
            <person name="Young S."/>
            <person name="Zeng Q."/>
            <person name="Koehrsen M."/>
            <person name="Alvarado L."/>
            <person name="Berlin A."/>
            <person name="Chapman S.B."/>
            <person name="Chen Z."/>
            <person name="Freedman E."/>
            <person name="Gellesch M."/>
            <person name="Goldberg J."/>
            <person name="Griggs A."/>
            <person name="Gujja S."/>
            <person name="Heilman E.R."/>
            <person name="Heiman D."/>
            <person name="Hepburn T."/>
            <person name="Howarth C."/>
            <person name="Jen D."/>
            <person name="Larson L."/>
            <person name="Mehta T."/>
            <person name="Neiman D."/>
            <person name="Pearson M."/>
            <person name="Roberts A."/>
            <person name="Saif S."/>
            <person name="Shea T."/>
            <person name="Shenoy N."/>
            <person name="Sisk P."/>
            <person name="Stolte C."/>
            <person name="Sykes S."/>
            <person name="Walk T."/>
            <person name="White J."/>
            <person name="Yandava C."/>
            <person name="Haas B."/>
            <person name="Nusbaum C."/>
            <person name="Birren B."/>
        </authorList>
    </citation>
    <scope>NUCLEOTIDE SEQUENCE [LARGE SCALE GENOMIC DNA]</scope>
    <source>
        <strain evidence="5">R3-111a-1</strain>
    </source>
</reference>
<reference evidence="4" key="4">
    <citation type="journal article" date="2015" name="G3 (Bethesda)">
        <title>Genome sequences of three phytopathogenic species of the Magnaporthaceae family of fungi.</title>
        <authorList>
            <person name="Okagaki L.H."/>
            <person name="Nunes C.C."/>
            <person name="Sailsbery J."/>
            <person name="Clay B."/>
            <person name="Brown D."/>
            <person name="John T."/>
            <person name="Oh Y."/>
            <person name="Young N."/>
            <person name="Fitzgerald M."/>
            <person name="Haas B.J."/>
            <person name="Zeng Q."/>
            <person name="Young S."/>
            <person name="Adiconis X."/>
            <person name="Fan L."/>
            <person name="Levin J.Z."/>
            <person name="Mitchell T.K."/>
            <person name="Okubara P.A."/>
            <person name="Farman M.L."/>
            <person name="Kohn L.M."/>
            <person name="Birren B."/>
            <person name="Ma L.-J."/>
            <person name="Dean R.A."/>
        </authorList>
    </citation>
    <scope>NUCLEOTIDE SEQUENCE</scope>
    <source>
        <strain evidence="4">R3-111a-1</strain>
    </source>
</reference>
<dbReference type="STRING" id="644352.J3NPC9"/>
<keyword evidence="1" id="KW-0472">Membrane</keyword>
<dbReference type="EMBL" id="GL385396">
    <property type="protein sequence ID" value="EJT78034.1"/>
    <property type="molecule type" value="Genomic_DNA"/>
</dbReference>
<sequence length="326" mass="35000">MFWHTVLPAGLLFAQAYAAFEAMEVDDLMGTNLGVLEKRQELFPGHDGDVTATIITKRQSQGVTLNGDGTINMTAWDETVNKACREALSKLPESTNPSGTCVCYNLPALNNVTGTFEADLRLYQLTAPSGEFAGIPQQNIQVGLQYNGASVSPISPAAAASMRISARQDPGPNGNNLRVLQSYMFIGQIDKERMTPGINMATLEALVMPTVTLSAVNPTGQTVTTNVSSNEAAFVAGVFSDSIVMSEFSVANMAVEESLRQLANSTVPFVLPGVQLMIFPFGLIICSIWLVGFVGAVGYGTLARMGFRDQYRRRIALQGKGTMARI</sequence>
<name>J3NPC9_GAET3</name>
<keyword evidence="2" id="KW-0732">Signal</keyword>
<evidence type="ECO:0000313" key="3">
    <source>
        <dbReference type="EMBL" id="EJT78034.1"/>
    </source>
</evidence>
<evidence type="ECO:0000313" key="4">
    <source>
        <dbReference type="EnsemblFungi" id="EJT78034"/>
    </source>
</evidence>
<feature type="signal peptide" evidence="2">
    <location>
        <begin position="1"/>
        <end position="18"/>
    </location>
</feature>
<keyword evidence="5" id="KW-1185">Reference proteome</keyword>
<protein>
    <submittedName>
        <fullName evidence="3 4">Uncharacterized protein</fullName>
    </submittedName>
</protein>
<dbReference type="VEuPathDB" id="FungiDB:GGTG_03137"/>